<dbReference type="Pfam" id="PF15473">
    <property type="entry name" value="PCNP"/>
    <property type="match status" value="1"/>
</dbReference>
<keyword evidence="9" id="KW-0597">Phosphoprotein</keyword>
<keyword evidence="15" id="KW-0539">Nucleus</keyword>
<dbReference type="FunFam" id="3.40.309.10:FF:000008">
    <property type="entry name" value="Cytosolic 10-formyltetrahydrofolate dehydrogenase"/>
    <property type="match status" value="1"/>
</dbReference>
<evidence type="ECO:0000256" key="4">
    <source>
        <dbReference type="ARBA" id="ARBA00010978"/>
    </source>
</evidence>
<dbReference type="SUPFAM" id="SSF53328">
    <property type="entry name" value="Formyltransferase"/>
    <property type="match status" value="1"/>
</dbReference>
<evidence type="ECO:0000256" key="3">
    <source>
        <dbReference type="ARBA" id="ARBA00007995"/>
    </source>
</evidence>
<dbReference type="InterPro" id="IPR001555">
    <property type="entry name" value="GART_AS"/>
</dbReference>
<feature type="active site" evidence="22">
    <location>
        <position position="757"/>
    </location>
</feature>
<dbReference type="EC" id="1.5.1.6" evidence="6"/>
<dbReference type="InterPro" id="IPR036477">
    <property type="entry name" value="Formyl_transf_N_sf"/>
</dbReference>
<evidence type="ECO:0000256" key="24">
    <source>
        <dbReference type="SAM" id="MobiDB-lite"/>
    </source>
</evidence>
<dbReference type="PROSITE" id="PS00070">
    <property type="entry name" value="ALDEHYDE_DEHYDR_CYS"/>
    <property type="match status" value="1"/>
</dbReference>
<feature type="binding site" evidence="20">
    <location>
        <begin position="734"/>
        <end position="735"/>
    </location>
    <ligand>
        <name>NADP(+)</name>
        <dbReference type="ChEBI" id="CHEBI:58349"/>
    </ligand>
</feature>
<dbReference type="InterPro" id="IPR009081">
    <property type="entry name" value="PP-bd_ACP"/>
</dbReference>
<keyword evidence="16" id="KW-0131">Cell cycle</keyword>
<evidence type="ECO:0000256" key="17">
    <source>
        <dbReference type="ARBA" id="ARBA00048239"/>
    </source>
</evidence>
<comment type="similarity">
    <text evidence="4">In the N-terminal section; belongs to the GART family.</text>
</comment>
<evidence type="ECO:0000256" key="13">
    <source>
        <dbReference type="ARBA" id="ARBA00022990"/>
    </source>
</evidence>
<dbReference type="InterPro" id="IPR016163">
    <property type="entry name" value="Ald_DH_C"/>
</dbReference>
<comment type="subunit">
    <text evidence="5">Interacts with UHRF2/NIRF.</text>
</comment>
<name>K1QHH8_MAGGI</name>
<dbReference type="InParanoid" id="K1QHH8"/>
<evidence type="ECO:0000256" key="9">
    <source>
        <dbReference type="ARBA" id="ARBA00022553"/>
    </source>
</evidence>
<dbReference type="FunFam" id="1.10.1200.10:FF:000002">
    <property type="entry name" value="10-formyltetrahydrofolate dehydrogenase"/>
    <property type="match status" value="1"/>
</dbReference>
<dbReference type="InterPro" id="IPR037022">
    <property type="entry name" value="Formyl_trans_C_sf"/>
</dbReference>
<dbReference type="GO" id="GO:0006730">
    <property type="term" value="P:one-carbon metabolic process"/>
    <property type="evidence" value="ECO:0007669"/>
    <property type="project" value="UniProtKB-KW"/>
</dbReference>
<dbReference type="InterPro" id="IPR016160">
    <property type="entry name" value="Ald_DH_CS_CYS"/>
</dbReference>
<dbReference type="FunFam" id="3.10.25.10:FF:000002">
    <property type="entry name" value="10-formyltetrahydrofolate dehydrogenase"/>
    <property type="match status" value="1"/>
</dbReference>
<keyword evidence="14 23" id="KW-0560">Oxidoreductase</keyword>
<dbReference type="Gene3D" id="3.40.605.10">
    <property type="entry name" value="Aldehyde Dehydrogenase, Chain A, domain 1"/>
    <property type="match status" value="2"/>
</dbReference>
<organism evidence="25">
    <name type="scientific">Magallana gigas</name>
    <name type="common">Pacific oyster</name>
    <name type="synonym">Crassostrea gigas</name>
    <dbReference type="NCBI Taxonomy" id="29159"/>
    <lineage>
        <taxon>Eukaryota</taxon>
        <taxon>Metazoa</taxon>
        <taxon>Spiralia</taxon>
        <taxon>Lophotrochozoa</taxon>
        <taxon>Mollusca</taxon>
        <taxon>Bivalvia</taxon>
        <taxon>Autobranchia</taxon>
        <taxon>Pteriomorphia</taxon>
        <taxon>Ostreida</taxon>
        <taxon>Ostreoidea</taxon>
        <taxon>Ostreidae</taxon>
        <taxon>Magallana</taxon>
    </lineage>
</organism>
<keyword evidence="11" id="KW-0832">Ubl conjugation</keyword>
<evidence type="ECO:0000256" key="16">
    <source>
        <dbReference type="ARBA" id="ARBA00023306"/>
    </source>
</evidence>
<dbReference type="GO" id="GO:0016567">
    <property type="term" value="P:protein ubiquitination"/>
    <property type="evidence" value="ECO:0007669"/>
    <property type="project" value="InterPro"/>
</dbReference>
<evidence type="ECO:0000256" key="12">
    <source>
        <dbReference type="ARBA" id="ARBA00022857"/>
    </source>
</evidence>
<dbReference type="Gene3D" id="3.10.25.10">
    <property type="entry name" value="Formyl transferase, C-terminal domain"/>
    <property type="match status" value="1"/>
</dbReference>
<keyword evidence="13" id="KW-0007">Acetylation</keyword>
<feature type="active site" description="Proton donor" evidence="18">
    <location>
        <position position="791"/>
    </location>
</feature>
<feature type="site" description="Essential for catalytic activity" evidence="21">
    <location>
        <position position="281"/>
    </location>
</feature>
<dbReference type="PANTHER" id="PTHR11699">
    <property type="entry name" value="ALDEHYDE DEHYDROGENASE-RELATED"/>
    <property type="match status" value="1"/>
</dbReference>
<keyword evidence="8" id="KW-0596">Phosphopantetheine</keyword>
<evidence type="ECO:0000256" key="21">
    <source>
        <dbReference type="PIRSR" id="PIRSR036489-4"/>
    </source>
</evidence>
<protein>
    <recommendedName>
        <fullName evidence="7">PEST proteolytic signal-containing nuclear protein</fullName>
        <ecNumber evidence="6">1.5.1.6</ecNumber>
    </recommendedName>
</protein>
<evidence type="ECO:0000256" key="8">
    <source>
        <dbReference type="ARBA" id="ARBA00022450"/>
    </source>
</evidence>
<dbReference type="Pfam" id="PF00171">
    <property type="entry name" value="Aldedh"/>
    <property type="match status" value="2"/>
</dbReference>
<feature type="binding site" evidence="19">
    <location>
        <position position="281"/>
    </location>
    <ligand>
        <name>(6R)-10-formyltetrahydrofolate</name>
        <dbReference type="ChEBI" id="CHEBI:195366"/>
    </ligand>
</feature>
<dbReference type="GO" id="GO:0016620">
    <property type="term" value="F:oxidoreductase activity, acting on the aldehyde or oxo group of donors, NAD or NADP as acceptor"/>
    <property type="evidence" value="ECO:0007669"/>
    <property type="project" value="InterPro"/>
</dbReference>
<comment type="subcellular location">
    <subcellularLocation>
        <location evidence="2">Nucleus</location>
    </subcellularLocation>
</comment>
<feature type="region of interest" description="Disordered" evidence="24">
    <location>
        <begin position="1"/>
        <end position="103"/>
    </location>
</feature>
<dbReference type="InterPro" id="IPR002376">
    <property type="entry name" value="Formyl_transf_N"/>
</dbReference>
<evidence type="ECO:0000256" key="20">
    <source>
        <dbReference type="PIRSR" id="PIRSR036489-3"/>
    </source>
</evidence>
<dbReference type="Pfam" id="PF02911">
    <property type="entry name" value="Formyl_trans_C"/>
    <property type="match status" value="1"/>
</dbReference>
<dbReference type="GO" id="GO:0005634">
    <property type="term" value="C:nucleus"/>
    <property type="evidence" value="ECO:0007669"/>
    <property type="project" value="UniProtKB-SubCell"/>
</dbReference>
<feature type="compositionally biased region" description="Basic and acidic residues" evidence="24">
    <location>
        <begin position="70"/>
        <end position="83"/>
    </location>
</feature>
<evidence type="ECO:0000256" key="23">
    <source>
        <dbReference type="RuleBase" id="RU003345"/>
    </source>
</evidence>
<evidence type="ECO:0000256" key="7">
    <source>
        <dbReference type="ARBA" id="ARBA00022059"/>
    </source>
</evidence>
<dbReference type="InterPro" id="IPR015590">
    <property type="entry name" value="Aldehyde_DH_dom"/>
</dbReference>
<dbReference type="EMBL" id="JH818368">
    <property type="protein sequence ID" value="EKC33323.1"/>
    <property type="molecule type" value="Genomic_DNA"/>
</dbReference>
<dbReference type="InterPro" id="IPR029510">
    <property type="entry name" value="Ald_DH_CS_GLU"/>
</dbReference>
<comment type="similarity">
    <text evidence="23">Belongs to the aldehyde dehydrogenase family.</text>
</comment>
<feature type="binding site" evidence="20">
    <location>
        <position position="841"/>
    </location>
    <ligand>
        <name>NADP(+)</name>
        <dbReference type="ChEBI" id="CHEBI:58349"/>
    </ligand>
</feature>
<keyword evidence="10" id="KW-0554">One-carbon metabolism</keyword>
<reference evidence="25" key="1">
    <citation type="journal article" date="2012" name="Nature">
        <title>The oyster genome reveals stress adaptation and complexity of shell formation.</title>
        <authorList>
            <person name="Zhang G."/>
            <person name="Fang X."/>
            <person name="Guo X."/>
            <person name="Li L."/>
            <person name="Luo R."/>
            <person name="Xu F."/>
            <person name="Yang P."/>
            <person name="Zhang L."/>
            <person name="Wang X."/>
            <person name="Qi H."/>
            <person name="Xiong Z."/>
            <person name="Que H."/>
            <person name="Xie Y."/>
            <person name="Holland P.W."/>
            <person name="Paps J."/>
            <person name="Zhu Y."/>
            <person name="Wu F."/>
            <person name="Chen Y."/>
            <person name="Wang J."/>
            <person name="Peng C."/>
            <person name="Meng J."/>
            <person name="Yang L."/>
            <person name="Liu J."/>
            <person name="Wen B."/>
            <person name="Zhang N."/>
            <person name="Huang Z."/>
            <person name="Zhu Q."/>
            <person name="Feng Y."/>
            <person name="Mount A."/>
            <person name="Hedgecock D."/>
            <person name="Xu Z."/>
            <person name="Liu Y."/>
            <person name="Domazet-Loso T."/>
            <person name="Du Y."/>
            <person name="Sun X."/>
            <person name="Zhang S."/>
            <person name="Liu B."/>
            <person name="Cheng P."/>
            <person name="Jiang X."/>
            <person name="Li J."/>
            <person name="Fan D."/>
            <person name="Wang W."/>
            <person name="Fu W."/>
            <person name="Wang T."/>
            <person name="Wang B."/>
            <person name="Zhang J."/>
            <person name="Peng Z."/>
            <person name="Li Y."/>
            <person name="Li N."/>
            <person name="Wang J."/>
            <person name="Chen M."/>
            <person name="He Y."/>
            <person name="Tan F."/>
            <person name="Song X."/>
            <person name="Zheng Q."/>
            <person name="Huang R."/>
            <person name="Yang H."/>
            <person name="Du X."/>
            <person name="Chen L."/>
            <person name="Yang M."/>
            <person name="Gaffney P.M."/>
            <person name="Wang S."/>
            <person name="Luo L."/>
            <person name="She Z."/>
            <person name="Ming Y."/>
            <person name="Huang W."/>
            <person name="Zhang S."/>
            <person name="Huang B."/>
            <person name="Zhang Y."/>
            <person name="Qu T."/>
            <person name="Ni P."/>
            <person name="Miao G."/>
            <person name="Wang J."/>
            <person name="Wang Q."/>
            <person name="Steinberg C.E."/>
            <person name="Wang H."/>
            <person name="Li N."/>
            <person name="Qian L."/>
            <person name="Zhang G."/>
            <person name="Li Y."/>
            <person name="Yang H."/>
            <person name="Liu X."/>
            <person name="Wang J."/>
            <person name="Yin Y."/>
            <person name="Wang J."/>
        </authorList>
    </citation>
    <scope>NUCLEOTIDE SEQUENCE [LARGE SCALE GENOMIC DNA]</scope>
    <source>
        <strain evidence="25">05x7-T-G4-1.051#20</strain>
    </source>
</reference>
<comment type="function">
    <text evidence="1">May be involved in cell cycle regulation.</text>
</comment>
<evidence type="ECO:0000256" key="1">
    <source>
        <dbReference type="ARBA" id="ARBA00002646"/>
    </source>
</evidence>
<feature type="binding site" evidence="20">
    <location>
        <begin position="714"/>
        <end position="719"/>
    </location>
    <ligand>
        <name>NADP(+)</name>
        <dbReference type="ChEBI" id="CHEBI:58349"/>
    </ligand>
</feature>
<evidence type="ECO:0000256" key="2">
    <source>
        <dbReference type="ARBA" id="ARBA00004123"/>
    </source>
</evidence>
<dbReference type="HOGENOM" id="CLU_014974_0_0_1"/>
<dbReference type="Gene3D" id="3.40.309.10">
    <property type="entry name" value="Aldehyde Dehydrogenase, Chain A, domain 2"/>
    <property type="match status" value="1"/>
</dbReference>
<accession>K1QHH8</accession>
<dbReference type="InterPro" id="IPR029169">
    <property type="entry name" value="PCNP"/>
</dbReference>
<evidence type="ECO:0000256" key="22">
    <source>
        <dbReference type="PROSITE-ProRule" id="PRU10007"/>
    </source>
</evidence>
<dbReference type="InterPro" id="IPR011407">
    <property type="entry name" value="10_FTHF_DH"/>
</dbReference>
<dbReference type="SUPFAM" id="SSF50486">
    <property type="entry name" value="FMT C-terminal domain-like"/>
    <property type="match status" value="1"/>
</dbReference>
<dbReference type="FunFam" id="3.40.605.10:FF:000026">
    <property type="entry name" value="Aldehyde dehydrogenase, putative"/>
    <property type="match status" value="1"/>
</dbReference>
<dbReference type="Pfam" id="PF00551">
    <property type="entry name" value="Formyl_trans_N"/>
    <property type="match status" value="1"/>
</dbReference>
<dbReference type="FunCoup" id="K1QHH8">
    <property type="interactions" value="22"/>
</dbReference>
<evidence type="ECO:0000256" key="19">
    <source>
        <dbReference type="PIRSR" id="PIRSR036489-2"/>
    </source>
</evidence>
<dbReference type="PROSITE" id="PS50075">
    <property type="entry name" value="CARRIER"/>
    <property type="match status" value="1"/>
</dbReference>
<dbReference type="InterPro" id="IPR036736">
    <property type="entry name" value="ACP-like_sf"/>
</dbReference>
<sequence length="990" mass="109631">MADKAEVTEGTKYSSHSGGKLQYDPGKSPLDSGKQTVHSPEKRKASDQPAQPVKVQKFSINLGSKPAKPVSDKESANEEEKKPKAAPIKMSLSSQPKEVAPVLPKTKKVASIFNDEESDEEEEMPPEAKMRMKNSWYDRMKVAVIGQSLFGAEVYRLLQKDGHHIVGVFTVPDVNGKPDPLALAAAKDNIPVFKYKRWQMKKVAIPEVLEEYKSVGAELNVLPFCSQFIPMDVINFPKYQSIIYHPSLLPRHRGASAINWTLMQGDKSGGFSVFWADDGLDTGPILLQKKCFVAPDDTVDTIYNRFLFPEGVKAMGEAVQMIHQGRAPRITQPEEGATYDPLLKKANVKVDLNQSAEAIHNFIRGCDKVPGAWVEINGEKVTLFGSRLWNRMEPRGTKVELAGASKPAIVHKYGMIIFGNDGKMVNVSQLQFENGKMIQASKFGKEDTSQTKLELTPEEETMIKNIKVVWGGILNIEVDESTDFFKSGAGSMDVVRLVEEVKEKCNGVSLQNEDVYMNAGFEDFASCVIRRFRGIEDKEPFTYDAVQMRVNNMDLSFPHQCFIDNEFVDSSDGRTFETINPSDESVICKVSRGTPEDVDRAVEAAKVAFYEGEWGRMNARDRGTLMYRLADLMDEHREELATLESIDSGAVYTLALKTHVGMSIDTFRYFAGWCDKIQCVCHSGTMELSTDDVGLEDGRLPSRGEHCSIKTGSGSSIGQAMSEHPDIRKLGFTGSTPIGKTIMESCAKVNLKKVSLELGGKSPLIIFSDCDMDKAVRMGMSSVFFNKGENCIAAGRLFVEESIHDEYVERIIGEIKKMKIGDPLDRSTDHGPQNHRAHMEKLLEYCEQGVKEGAKLVYGGKQVNRKGLFMEPTLFTDVEDHMFIAQEESFGPVMIISKFQNGDIDGVLKSANGTEYGLASGVFTTDINKAMYVADNLDAGTVFVNTYNKTDVASPFGGFKQSGFGKDLGMEALLEYLKTKAVTVEYGQGS</sequence>
<dbReference type="InterPro" id="IPR011034">
    <property type="entry name" value="Formyl_transferase-like_C_sf"/>
</dbReference>
<gene>
    <name evidence="25" type="ORF">CGI_10014314</name>
</gene>
<dbReference type="Pfam" id="PF00550">
    <property type="entry name" value="PP-binding"/>
    <property type="match status" value="1"/>
</dbReference>
<evidence type="ECO:0000256" key="11">
    <source>
        <dbReference type="ARBA" id="ARBA00022843"/>
    </source>
</evidence>
<dbReference type="InterPro" id="IPR005793">
    <property type="entry name" value="Formyl_trans_C"/>
</dbReference>
<dbReference type="SUPFAM" id="SSF53720">
    <property type="entry name" value="ALDH-like"/>
    <property type="match status" value="1"/>
</dbReference>
<evidence type="ECO:0000256" key="15">
    <source>
        <dbReference type="ARBA" id="ARBA00023242"/>
    </source>
</evidence>
<evidence type="ECO:0000256" key="5">
    <source>
        <dbReference type="ARBA" id="ARBA00011097"/>
    </source>
</evidence>
<evidence type="ECO:0000256" key="18">
    <source>
        <dbReference type="PIRSR" id="PIRSR036489-1"/>
    </source>
</evidence>
<dbReference type="Gene3D" id="1.10.1200.10">
    <property type="entry name" value="ACP-like"/>
    <property type="match status" value="1"/>
</dbReference>
<feature type="active site" description="Proton donor" evidence="18">
    <location>
        <position position="245"/>
    </location>
</feature>
<dbReference type="AlphaFoldDB" id="K1QHH8"/>
<dbReference type="GO" id="GO:0016155">
    <property type="term" value="F:formyltetrahydrofolate dehydrogenase activity"/>
    <property type="evidence" value="ECO:0007669"/>
    <property type="project" value="UniProtKB-EC"/>
</dbReference>
<dbReference type="InterPro" id="IPR016161">
    <property type="entry name" value="Ald_DH/histidinol_DH"/>
</dbReference>
<evidence type="ECO:0000256" key="14">
    <source>
        <dbReference type="ARBA" id="ARBA00023002"/>
    </source>
</evidence>
<keyword evidence="12 20" id="KW-0521">NADP</keyword>
<dbReference type="CDD" id="cd08647">
    <property type="entry name" value="FMT_core_FDH_N"/>
    <property type="match status" value="1"/>
</dbReference>
<dbReference type="FunFam" id="3.40.50.170:FF:000002">
    <property type="entry name" value="10-formyltetrahydrofolate dehydrogenase"/>
    <property type="match status" value="1"/>
</dbReference>
<comment type="catalytic activity">
    <reaction evidence="17">
        <text>(6R)-10-formyltetrahydrofolate + NADP(+) + H2O = (6S)-5,6,7,8-tetrahydrofolate + CO2 + NADPH + H(+)</text>
        <dbReference type="Rhea" id="RHEA:10180"/>
        <dbReference type="ChEBI" id="CHEBI:15377"/>
        <dbReference type="ChEBI" id="CHEBI:15378"/>
        <dbReference type="ChEBI" id="CHEBI:16526"/>
        <dbReference type="ChEBI" id="CHEBI:57453"/>
        <dbReference type="ChEBI" id="CHEBI:57783"/>
        <dbReference type="ChEBI" id="CHEBI:58349"/>
        <dbReference type="ChEBI" id="CHEBI:195366"/>
        <dbReference type="EC" id="1.5.1.6"/>
    </reaction>
    <physiologicalReaction direction="left-to-right" evidence="17">
        <dbReference type="Rhea" id="RHEA:10181"/>
    </physiologicalReaction>
</comment>
<dbReference type="GO" id="GO:0009258">
    <property type="term" value="P:10-formyltetrahydrofolate catabolic process"/>
    <property type="evidence" value="ECO:0007669"/>
    <property type="project" value="InterPro"/>
</dbReference>
<feature type="binding site" evidence="20">
    <location>
        <begin position="888"/>
        <end position="890"/>
    </location>
    <ligand>
        <name>NADP(+)</name>
        <dbReference type="ChEBI" id="CHEBI:58349"/>
    </ligand>
</feature>
<evidence type="ECO:0000256" key="6">
    <source>
        <dbReference type="ARBA" id="ARBA00012858"/>
    </source>
</evidence>
<dbReference type="CDD" id="cd08703">
    <property type="entry name" value="FDH_Hydrolase_C"/>
    <property type="match status" value="1"/>
</dbReference>
<comment type="similarity">
    <text evidence="3">In the C-terminal section; belongs to the aldehyde dehydrogenase family. ALDH1L subfamily.</text>
</comment>
<dbReference type="PIRSF" id="PIRSF036489">
    <property type="entry name" value="10-FTHFDH"/>
    <property type="match status" value="1"/>
</dbReference>
<feature type="active site" description="Proton acceptor" evidence="18">
    <location>
        <position position="757"/>
    </location>
</feature>
<dbReference type="InterPro" id="IPR016162">
    <property type="entry name" value="Ald_DH_N"/>
</dbReference>
<evidence type="ECO:0000313" key="25">
    <source>
        <dbReference type="EMBL" id="EKC33323.1"/>
    </source>
</evidence>
<dbReference type="Gene3D" id="3.40.50.170">
    <property type="entry name" value="Formyl transferase, N-terminal domain"/>
    <property type="match status" value="1"/>
</dbReference>
<dbReference type="GO" id="GO:0005737">
    <property type="term" value="C:cytoplasm"/>
    <property type="evidence" value="ECO:0007669"/>
    <property type="project" value="InterPro"/>
</dbReference>
<dbReference type="PROSITE" id="PS00687">
    <property type="entry name" value="ALDEHYDE_DEHYDR_GLU"/>
    <property type="match status" value="1"/>
</dbReference>
<evidence type="ECO:0000256" key="10">
    <source>
        <dbReference type="ARBA" id="ARBA00022563"/>
    </source>
</evidence>
<proteinExistence type="inferred from homology"/>
<feature type="binding site" evidence="19">
    <location>
        <begin position="227"/>
        <end position="229"/>
    </location>
    <ligand>
        <name>(6R)-10-formyltetrahydrofolate</name>
        <dbReference type="ChEBI" id="CHEBI:195366"/>
    </ligand>
</feature>
<dbReference type="PROSITE" id="PS00373">
    <property type="entry name" value="GART"/>
    <property type="match status" value="1"/>
</dbReference>